<dbReference type="Gene3D" id="3.40.30.10">
    <property type="entry name" value="Glutaredoxin"/>
    <property type="match status" value="2"/>
</dbReference>
<dbReference type="PANTHER" id="PTHR13887:SF14">
    <property type="entry name" value="DISULFIDE BOND FORMATION PROTEIN D"/>
    <property type="match status" value="1"/>
</dbReference>
<evidence type="ECO:0000259" key="7">
    <source>
        <dbReference type="PROSITE" id="PS51352"/>
    </source>
</evidence>
<evidence type="ECO:0000256" key="2">
    <source>
        <dbReference type="ARBA" id="ARBA00022729"/>
    </source>
</evidence>
<evidence type="ECO:0000256" key="4">
    <source>
        <dbReference type="ARBA" id="ARBA00023157"/>
    </source>
</evidence>
<dbReference type="PANTHER" id="PTHR13887">
    <property type="entry name" value="GLUTATHIONE S-TRANSFERASE KAPPA"/>
    <property type="match status" value="1"/>
</dbReference>
<evidence type="ECO:0000256" key="5">
    <source>
        <dbReference type="ARBA" id="ARBA00023284"/>
    </source>
</evidence>
<gene>
    <name evidence="8" type="primary">bdbD_1</name>
    <name evidence="8" type="ORF">ENSA5_03410</name>
</gene>
<dbReference type="Pfam" id="PF01323">
    <property type="entry name" value="DSBA"/>
    <property type="match status" value="1"/>
</dbReference>
<dbReference type="GO" id="GO:0016491">
    <property type="term" value="F:oxidoreductase activity"/>
    <property type="evidence" value="ECO:0007669"/>
    <property type="project" value="UniProtKB-KW"/>
</dbReference>
<organism evidence="8 9">
    <name type="scientific">Enhygromyxa salina</name>
    <dbReference type="NCBI Taxonomy" id="215803"/>
    <lineage>
        <taxon>Bacteria</taxon>
        <taxon>Pseudomonadati</taxon>
        <taxon>Myxococcota</taxon>
        <taxon>Polyangia</taxon>
        <taxon>Nannocystales</taxon>
        <taxon>Nannocystaceae</taxon>
        <taxon>Enhygromyxa</taxon>
    </lineage>
</organism>
<proteinExistence type="inferred from homology"/>
<dbReference type="PROSITE" id="PS51352">
    <property type="entry name" value="THIOREDOXIN_2"/>
    <property type="match status" value="2"/>
</dbReference>
<evidence type="ECO:0000256" key="3">
    <source>
        <dbReference type="ARBA" id="ARBA00023002"/>
    </source>
</evidence>
<dbReference type="Proteomes" id="UP000237968">
    <property type="component" value="Unassembled WGS sequence"/>
</dbReference>
<feature type="compositionally biased region" description="Low complexity" evidence="6">
    <location>
        <begin position="28"/>
        <end position="48"/>
    </location>
</feature>
<dbReference type="EMBL" id="PVNK01000015">
    <property type="protein sequence ID" value="PRQ05351.1"/>
    <property type="molecule type" value="Genomic_DNA"/>
</dbReference>
<evidence type="ECO:0000313" key="8">
    <source>
        <dbReference type="EMBL" id="PRQ05351.1"/>
    </source>
</evidence>
<protein>
    <submittedName>
        <fullName evidence="8">Disulfide bond formation protein D</fullName>
    </submittedName>
</protein>
<reference evidence="8 9" key="1">
    <citation type="submission" date="2018-03" db="EMBL/GenBank/DDBJ databases">
        <title>Draft Genome Sequences of the Obligatory Marine Myxobacteria Enhygromyxa salina SWB005.</title>
        <authorList>
            <person name="Poehlein A."/>
            <person name="Moghaddam J.A."/>
            <person name="Harms H."/>
            <person name="Alanjari M."/>
            <person name="Koenig G.M."/>
            <person name="Daniel R."/>
            <person name="Schaeberle T.F."/>
        </authorList>
    </citation>
    <scope>NUCLEOTIDE SEQUENCE [LARGE SCALE GENOMIC DNA]</scope>
    <source>
        <strain evidence="8 9">SWB005</strain>
    </source>
</reference>
<keyword evidence="9" id="KW-1185">Reference proteome</keyword>
<keyword evidence="2" id="KW-0732">Signal</keyword>
<keyword evidence="4" id="KW-1015">Disulfide bond</keyword>
<comment type="similarity">
    <text evidence="1">Belongs to the thioredoxin family. DsbA subfamily.</text>
</comment>
<evidence type="ECO:0000256" key="1">
    <source>
        <dbReference type="ARBA" id="ARBA00005791"/>
    </source>
</evidence>
<dbReference type="OrthoDB" id="9784686at2"/>
<comment type="caution">
    <text evidence="8">The sequence shown here is derived from an EMBL/GenBank/DDBJ whole genome shotgun (WGS) entry which is preliminary data.</text>
</comment>
<keyword evidence="5" id="KW-0676">Redox-active center</keyword>
<feature type="region of interest" description="Disordered" evidence="6">
    <location>
        <begin position="28"/>
        <end position="62"/>
    </location>
</feature>
<dbReference type="InterPro" id="IPR013766">
    <property type="entry name" value="Thioredoxin_domain"/>
</dbReference>
<dbReference type="RefSeq" id="WP_106389815.1">
    <property type="nucleotide sequence ID" value="NZ_PVNK01000015.1"/>
</dbReference>
<dbReference type="InterPro" id="IPR036249">
    <property type="entry name" value="Thioredoxin-like_sf"/>
</dbReference>
<dbReference type="SUPFAM" id="SSF52833">
    <property type="entry name" value="Thioredoxin-like"/>
    <property type="match status" value="2"/>
</dbReference>
<dbReference type="InterPro" id="IPR001853">
    <property type="entry name" value="DSBA-like_thioredoxin_dom"/>
</dbReference>
<keyword evidence="3" id="KW-0560">Oxidoreductase</keyword>
<name>A0A2S9YJU2_9BACT</name>
<dbReference type="Pfam" id="PF13462">
    <property type="entry name" value="Thioredoxin_4"/>
    <property type="match status" value="1"/>
</dbReference>
<feature type="domain" description="Thioredoxin" evidence="7">
    <location>
        <begin position="29"/>
        <end position="240"/>
    </location>
</feature>
<evidence type="ECO:0000256" key="6">
    <source>
        <dbReference type="SAM" id="MobiDB-lite"/>
    </source>
</evidence>
<sequence length="457" mass="50014">MMGPAPRYLHLLSLLALLVPGPGCERGASVSPEAASEASAEQTGEEGSVAVVSEGSLEPDPEQLAAGVPYLRFRVDIGDSPARGSADAPVTIVMFSDFECSFCAEAYQTIEELQHDYPGQIRFVYKALPLARHQNALEAALVGHSAQAQGKFWEFHDLVFSGRGIDPEILEGYAREVGLDFDQVTRELDSLAHAPAVRADLRVAKRLKLSSTPVFFINGRMLPGARPKHIFRHFIDQELSLAERLADEGLTTSAGFYDYATKWGYTAIVYEDARPELDEDTVYPVPIDDSPARGPADAPITIIAFSDFQCPFCARGHETMEELRALYGDQIRFVFKHFPLPGHPLGALASRASFAAAEAGKFWEFHDAVFEFGGRYSAEDLVGICDQLGISRAALETAMTTETHDSRIEADLELGSRLMVSGTPAYFINGRPIVGAHPLMDFRMLIVEELDRVEGGD</sequence>
<evidence type="ECO:0000313" key="9">
    <source>
        <dbReference type="Proteomes" id="UP000237968"/>
    </source>
</evidence>
<feature type="domain" description="Thioredoxin" evidence="7">
    <location>
        <begin position="261"/>
        <end position="451"/>
    </location>
</feature>
<accession>A0A2S9YJU2</accession>
<dbReference type="InterPro" id="IPR012336">
    <property type="entry name" value="Thioredoxin-like_fold"/>
</dbReference>
<dbReference type="AlphaFoldDB" id="A0A2S9YJU2"/>